<dbReference type="PANTHER" id="PTHR10953:SF29">
    <property type="entry name" value="NEDD8-ACTIVATING ENZYME E1 REGULATORY SUBUNIT"/>
    <property type="match status" value="1"/>
</dbReference>
<reference evidence="7 8" key="1">
    <citation type="submission" date="2015-09" db="EMBL/GenBank/DDBJ databases">
        <title>Host preference determinants of Valsa canker pathogens revealed by comparative genomics.</title>
        <authorList>
            <person name="Yin Z."/>
            <person name="Huang L."/>
        </authorList>
    </citation>
    <scope>NUCLEOTIDE SEQUENCE [LARGE SCALE GENOMIC DNA]</scope>
    <source>
        <strain evidence="7 8">SXYLt</strain>
    </source>
</reference>
<dbReference type="Gene3D" id="3.40.50.720">
    <property type="entry name" value="NAD(P)-binding Rossmann-like Domain"/>
    <property type="match status" value="2"/>
</dbReference>
<evidence type="ECO:0000313" key="8">
    <source>
        <dbReference type="Proteomes" id="UP000285146"/>
    </source>
</evidence>
<dbReference type="InterPro" id="IPR030667">
    <property type="entry name" value="APP-BP1"/>
</dbReference>
<dbReference type="InParanoid" id="A0A423WX78"/>
<organism evidence="7 8">
    <name type="scientific">Cytospora leucostoma</name>
    <dbReference type="NCBI Taxonomy" id="1230097"/>
    <lineage>
        <taxon>Eukaryota</taxon>
        <taxon>Fungi</taxon>
        <taxon>Dikarya</taxon>
        <taxon>Ascomycota</taxon>
        <taxon>Pezizomycotina</taxon>
        <taxon>Sordariomycetes</taxon>
        <taxon>Sordariomycetidae</taxon>
        <taxon>Diaporthales</taxon>
        <taxon>Cytosporaceae</taxon>
        <taxon>Cytospora</taxon>
    </lineage>
</organism>
<feature type="compositionally biased region" description="Polar residues" evidence="5">
    <location>
        <begin position="1"/>
        <end position="10"/>
    </location>
</feature>
<feature type="region of interest" description="Disordered" evidence="5">
    <location>
        <begin position="1"/>
        <end position="20"/>
    </location>
</feature>
<keyword evidence="3 4" id="KW-0833">Ubl conjugation pathway</keyword>
<dbReference type="PIRSF" id="PIRSF039099">
    <property type="entry name" value="APP-BP1"/>
    <property type="match status" value="1"/>
</dbReference>
<dbReference type="PANTHER" id="PTHR10953">
    <property type="entry name" value="UBIQUITIN-ACTIVATING ENZYME E1"/>
    <property type="match status" value="1"/>
</dbReference>
<protein>
    <recommendedName>
        <fullName evidence="4">NEDD8-activating enzyme E1 regulatory subunit</fullName>
    </recommendedName>
</protein>
<dbReference type="InterPro" id="IPR000594">
    <property type="entry name" value="ThiF_NAD_FAD-bd"/>
</dbReference>
<dbReference type="GO" id="GO:0045116">
    <property type="term" value="P:protein neddylation"/>
    <property type="evidence" value="ECO:0007669"/>
    <property type="project" value="UniProtKB-UniRule"/>
</dbReference>
<dbReference type="SUPFAM" id="SSF69572">
    <property type="entry name" value="Activating enzymes of the ubiquitin-like proteins"/>
    <property type="match status" value="1"/>
</dbReference>
<dbReference type="GO" id="GO:0005737">
    <property type="term" value="C:cytoplasm"/>
    <property type="evidence" value="ECO:0007669"/>
    <property type="project" value="TreeGrafter"/>
</dbReference>
<dbReference type="FunCoup" id="A0A423WX78">
    <property type="interactions" value="20"/>
</dbReference>
<keyword evidence="8" id="KW-1185">Reference proteome</keyword>
<gene>
    <name evidence="7" type="ORF">VPNG_06134</name>
</gene>
<evidence type="ECO:0000256" key="1">
    <source>
        <dbReference type="ARBA" id="ARBA00005032"/>
    </source>
</evidence>
<dbReference type="InterPro" id="IPR045886">
    <property type="entry name" value="ThiF/MoeB/HesA"/>
</dbReference>
<comment type="pathway">
    <text evidence="1 4">Protein modification; protein neddylation.</text>
</comment>
<feature type="domain" description="THIF-type NAD/FAD binding fold" evidence="6">
    <location>
        <begin position="23"/>
        <end position="558"/>
    </location>
</feature>
<evidence type="ECO:0000313" key="7">
    <source>
        <dbReference type="EMBL" id="ROW08096.1"/>
    </source>
</evidence>
<dbReference type="AlphaFoldDB" id="A0A423WX78"/>
<sequence length="561" mass="61475">MTEIVTTQTPPILHGPSEKERKYDRQLRLWAASGQAALESANILLFNTGSGTVGIETLKNLVLPGAFAVGIGSFTIVDDATVTEADLGLNFFLAEDSLGKSRAQSCTELLVELNPEVQGNWLPKNQEPLQLDKILSASPTFTMIVHTFPIDPGHLQTLQDYGTQHLTPLFATHSAGLYSYFRISLPDAFPIVDTHPDESATTDLRLLSPWPELESFAKEVTKDIETMNDHEHGHIPYVVILLHYLEEWKESHGSYPRNYAEKTEFRKLVASGARKTSEGGEENFDEAVAAVVKTIVSNSLPSSLKEVFDYAHDGPVGIATDLEGEVKRKSSFWIIADAVRKFHEKYNHLPLPGNVPDMKAQSKVYIQLQGIYKAKARQDIAEVLETVRHTPGGEYIDAGEVELFCKNAAFVKLVNVAETGDDRLAKVIVGVTTTEKAPRVLTCAAEEELANDANAEVMMLPLSLVPIYLALSATSQNAQASAEEILQFIGDIVPDATSNERLVKISHEVARAGGGELHNTSALTGGMVAQEIIKIITKQYIPVDNTCIFDGISSRCQVLRL</sequence>
<evidence type="ECO:0000256" key="4">
    <source>
        <dbReference type="PIRNR" id="PIRNR039099"/>
    </source>
</evidence>
<evidence type="ECO:0000256" key="5">
    <source>
        <dbReference type="SAM" id="MobiDB-lite"/>
    </source>
</evidence>
<dbReference type="OrthoDB" id="1708823at2759"/>
<comment type="function">
    <text evidence="4">Regulatory subunit of the dimeric UBA3-ULA1 E1 enzyme.</text>
</comment>
<dbReference type="STRING" id="1230097.A0A423WX78"/>
<comment type="similarity">
    <text evidence="2 4">Belongs to the ubiquitin-activating E1 family. ULA1 subfamily.</text>
</comment>
<evidence type="ECO:0000256" key="2">
    <source>
        <dbReference type="ARBA" id="ARBA00006868"/>
    </source>
</evidence>
<dbReference type="Proteomes" id="UP000285146">
    <property type="component" value="Unassembled WGS sequence"/>
</dbReference>
<dbReference type="EMBL" id="LKEB01000036">
    <property type="protein sequence ID" value="ROW08096.1"/>
    <property type="molecule type" value="Genomic_DNA"/>
</dbReference>
<proteinExistence type="inferred from homology"/>
<dbReference type="Pfam" id="PF00899">
    <property type="entry name" value="ThiF"/>
    <property type="match status" value="1"/>
</dbReference>
<dbReference type="InterPro" id="IPR035985">
    <property type="entry name" value="Ubiquitin-activating_enz"/>
</dbReference>
<accession>A0A423WX78</accession>
<dbReference type="GO" id="GO:0019781">
    <property type="term" value="F:NEDD8 activating enzyme activity"/>
    <property type="evidence" value="ECO:0007669"/>
    <property type="project" value="UniProtKB-UniRule"/>
</dbReference>
<evidence type="ECO:0000256" key="3">
    <source>
        <dbReference type="ARBA" id="ARBA00022786"/>
    </source>
</evidence>
<comment type="caution">
    <text evidence="7">The sequence shown here is derived from an EMBL/GenBank/DDBJ whole genome shotgun (WGS) entry which is preliminary data.</text>
</comment>
<evidence type="ECO:0000259" key="6">
    <source>
        <dbReference type="Pfam" id="PF00899"/>
    </source>
</evidence>
<name>A0A423WX78_9PEZI</name>
<dbReference type="UniPathway" id="UPA00885"/>